<keyword evidence="2" id="KW-0813">Transport</keyword>
<keyword evidence="6" id="KW-0406">Ion transport</keyword>
<proteinExistence type="predicted"/>
<dbReference type="PANTHER" id="PTHR45720:SF15">
    <property type="entry name" value="CHLORIDE CHANNEL PROTEIN"/>
    <property type="match status" value="1"/>
</dbReference>
<feature type="compositionally biased region" description="Acidic residues" evidence="9">
    <location>
        <begin position="761"/>
        <end position="774"/>
    </location>
</feature>
<feature type="transmembrane region" description="Helical" evidence="10">
    <location>
        <begin position="246"/>
        <end position="267"/>
    </location>
</feature>
<evidence type="ECO:0000256" key="10">
    <source>
        <dbReference type="SAM" id="Phobius"/>
    </source>
</evidence>
<feature type="transmembrane region" description="Helical" evidence="10">
    <location>
        <begin position="353"/>
        <end position="378"/>
    </location>
</feature>
<evidence type="ECO:0000259" key="11">
    <source>
        <dbReference type="Pfam" id="PF00571"/>
    </source>
</evidence>
<dbReference type="Proteomes" id="UP000887569">
    <property type="component" value="Unplaced"/>
</dbReference>
<evidence type="ECO:0000256" key="6">
    <source>
        <dbReference type="ARBA" id="ARBA00023065"/>
    </source>
</evidence>
<evidence type="ECO:0000313" key="13">
    <source>
        <dbReference type="WBParaSite" id="PgR121_g007_t01"/>
    </source>
</evidence>
<feature type="transmembrane region" description="Helical" evidence="10">
    <location>
        <begin position="55"/>
        <end position="77"/>
    </location>
</feature>
<feature type="compositionally biased region" description="Polar residues" evidence="9">
    <location>
        <begin position="701"/>
        <end position="713"/>
    </location>
</feature>
<dbReference type="SUPFAM" id="SSF54631">
    <property type="entry name" value="CBS-domain pair"/>
    <property type="match status" value="1"/>
</dbReference>
<dbReference type="InterPro" id="IPR000644">
    <property type="entry name" value="CBS_dom"/>
</dbReference>
<dbReference type="Gene3D" id="1.10.3080.10">
    <property type="entry name" value="Clc chloride channel"/>
    <property type="match status" value="1"/>
</dbReference>
<feature type="compositionally biased region" description="Polar residues" evidence="9">
    <location>
        <begin position="730"/>
        <end position="740"/>
    </location>
</feature>
<keyword evidence="8" id="KW-0868">Chloride</keyword>
<name>A0A915CCE5_PARUN</name>
<evidence type="ECO:0000256" key="3">
    <source>
        <dbReference type="ARBA" id="ARBA00022692"/>
    </source>
</evidence>
<dbReference type="InterPro" id="IPR050970">
    <property type="entry name" value="Cl_channel_volt-gated"/>
</dbReference>
<dbReference type="InterPro" id="IPR046342">
    <property type="entry name" value="CBS_dom_sf"/>
</dbReference>
<feature type="region of interest" description="Disordered" evidence="9">
    <location>
        <begin position="701"/>
        <end position="774"/>
    </location>
</feature>
<keyword evidence="3 10" id="KW-0812">Transmembrane</keyword>
<keyword evidence="4" id="KW-0677">Repeat</keyword>
<feature type="transmembrane region" description="Helical" evidence="10">
    <location>
        <begin position="279"/>
        <end position="302"/>
    </location>
</feature>
<evidence type="ECO:0000256" key="9">
    <source>
        <dbReference type="SAM" id="MobiDB-lite"/>
    </source>
</evidence>
<keyword evidence="7 10" id="KW-0472">Membrane</keyword>
<evidence type="ECO:0000256" key="4">
    <source>
        <dbReference type="ARBA" id="ARBA00022737"/>
    </source>
</evidence>
<feature type="transmembrane region" description="Helical" evidence="10">
    <location>
        <begin position="385"/>
        <end position="409"/>
    </location>
</feature>
<dbReference type="GO" id="GO:0005247">
    <property type="term" value="F:voltage-gated chloride channel activity"/>
    <property type="evidence" value="ECO:0007669"/>
    <property type="project" value="TreeGrafter"/>
</dbReference>
<protein>
    <submittedName>
        <fullName evidence="13">Chloride channel protein</fullName>
    </submittedName>
</protein>
<evidence type="ECO:0000256" key="1">
    <source>
        <dbReference type="ARBA" id="ARBA00004141"/>
    </source>
</evidence>
<feature type="transmembrane region" description="Helical" evidence="10">
    <location>
        <begin position="163"/>
        <end position="186"/>
    </location>
</feature>
<keyword evidence="5 10" id="KW-1133">Transmembrane helix</keyword>
<dbReference type="AlphaFoldDB" id="A0A915CCE5"/>
<dbReference type="WBParaSite" id="PgR121_g007_t01">
    <property type="protein sequence ID" value="PgR121_g007_t01"/>
    <property type="gene ID" value="PgR121_g007"/>
</dbReference>
<dbReference type="CDD" id="cd04591">
    <property type="entry name" value="CBS_pair_voltage-gated_CLC_euk_bac"/>
    <property type="match status" value="1"/>
</dbReference>
<dbReference type="InterPro" id="IPR001807">
    <property type="entry name" value="ClC"/>
</dbReference>
<organism evidence="12 13">
    <name type="scientific">Parascaris univalens</name>
    <name type="common">Nematode worm</name>
    <dbReference type="NCBI Taxonomy" id="6257"/>
    <lineage>
        <taxon>Eukaryota</taxon>
        <taxon>Metazoa</taxon>
        <taxon>Ecdysozoa</taxon>
        <taxon>Nematoda</taxon>
        <taxon>Chromadorea</taxon>
        <taxon>Rhabditida</taxon>
        <taxon>Spirurina</taxon>
        <taxon>Ascaridomorpha</taxon>
        <taxon>Ascaridoidea</taxon>
        <taxon>Ascarididae</taxon>
        <taxon>Parascaris</taxon>
    </lineage>
</organism>
<feature type="domain" description="CBS" evidence="11">
    <location>
        <begin position="467"/>
        <end position="518"/>
    </location>
</feature>
<dbReference type="Pfam" id="PF00654">
    <property type="entry name" value="Voltage_CLC"/>
    <property type="match status" value="1"/>
</dbReference>
<evidence type="ECO:0000256" key="8">
    <source>
        <dbReference type="ARBA" id="ARBA00023214"/>
    </source>
</evidence>
<feature type="transmembrane region" description="Helical" evidence="10">
    <location>
        <begin position="97"/>
        <end position="117"/>
    </location>
</feature>
<evidence type="ECO:0000256" key="5">
    <source>
        <dbReference type="ARBA" id="ARBA00022989"/>
    </source>
</evidence>
<dbReference type="SUPFAM" id="SSF81340">
    <property type="entry name" value="Clc chloride channel"/>
    <property type="match status" value="1"/>
</dbReference>
<evidence type="ECO:0000256" key="7">
    <source>
        <dbReference type="ARBA" id="ARBA00023136"/>
    </source>
</evidence>
<dbReference type="PANTHER" id="PTHR45720">
    <property type="entry name" value="CHLORIDE CHANNEL PROTEIN 2"/>
    <property type="match status" value="1"/>
</dbReference>
<accession>A0A915CCE5</accession>
<dbReference type="GO" id="GO:0005886">
    <property type="term" value="C:plasma membrane"/>
    <property type="evidence" value="ECO:0007669"/>
    <property type="project" value="TreeGrafter"/>
</dbReference>
<keyword evidence="12" id="KW-1185">Reference proteome</keyword>
<dbReference type="InterPro" id="IPR014743">
    <property type="entry name" value="Cl-channel_core"/>
</dbReference>
<comment type="subcellular location">
    <subcellularLocation>
        <location evidence="1">Membrane</location>
        <topology evidence="1">Multi-pass membrane protein</topology>
    </subcellularLocation>
</comment>
<evidence type="ECO:0000313" key="12">
    <source>
        <dbReference type="Proteomes" id="UP000887569"/>
    </source>
</evidence>
<sequence>MMAGAMNNGCAVLMRKNVSQNEVNKRVVYQRGSDAHRVRLILYEQAQRYHEYSAFIAWVLYITLMTGAAAVFCHLFARQAVGSGIPELKVIMHGFAMKNYLTLKTMVAKMVGLTLALGSGLPVGKEGPFVHMGAIVASLLTRVTSACRYQAFFSNEGRRMEMLSSGCAVGIACTFSAPAGGVLYGIESTSKYFAVKNYWRAFVATTCSALIFRFANAAIIPPHIAGTITAYYQTNFPNEVFLVEEVPVFALIGALSGLFAALFVLVHRQIAYFRERNKIFKAIFFNSPLIFTFFMAVVVGTLTYPDGVGRYFAGQLTFRETLADFIANCTFSQANRTERGCSLSRMQHWTGGLYGSFHVLTTLSTYFCIYFVLVAICVSLEVPAGIFVPSFVIGACGGRIIGELMAIWFPDGLRGPNGPQIFPGLYAVVDKLEKKPTLSEHFRRACEHMLIDAAEMVLFENVHTLKVERVMIRDVVCITKDTTYKELRDVLTATPNLRSYPLVTDMKSKILLGSVARKYLNYLLMRKLGPDPVLLNKDKKKLRTPSDLLGTLRRNSTHNLSNWLTDRNISGNTLLANSPLHDVQREHASYLPFLRRQSDPEFNNAQVSLVDRAIQLQQRIDLDEIAIDPAPFQLVLGTSLYKVHTLFSLLALNHAYVTHRGRLVGVISIKELREALADIYTRGAVPTYPVRRSTFSLYTTAENGDLPSPTSNGKKAPASPTSAIDGVMSIPTSSPGTKSKQTSRRTSADHPDVTTVPMDSANEECDDEGDSLLK</sequence>
<evidence type="ECO:0000256" key="2">
    <source>
        <dbReference type="ARBA" id="ARBA00022448"/>
    </source>
</evidence>
<dbReference type="Gene3D" id="3.10.580.10">
    <property type="entry name" value="CBS-domain"/>
    <property type="match status" value="1"/>
</dbReference>
<reference evidence="13" key="1">
    <citation type="submission" date="2022-11" db="UniProtKB">
        <authorList>
            <consortium name="WormBaseParasite"/>
        </authorList>
    </citation>
    <scope>IDENTIFICATION</scope>
</reference>
<dbReference type="Pfam" id="PF00571">
    <property type="entry name" value="CBS"/>
    <property type="match status" value="1"/>
</dbReference>
<dbReference type="PRINTS" id="PR00762">
    <property type="entry name" value="CLCHANNEL"/>
</dbReference>